<evidence type="ECO:0000256" key="1">
    <source>
        <dbReference type="SAM" id="SignalP"/>
    </source>
</evidence>
<name>A0A6B0ULZ9_IXORI</name>
<protein>
    <submittedName>
        <fullName evidence="2">Putative secreted protein</fullName>
    </submittedName>
</protein>
<accession>A0A6B0ULZ9</accession>
<keyword evidence="1" id="KW-0732">Signal</keyword>
<proteinExistence type="predicted"/>
<feature type="chain" id="PRO_5025404425" evidence="1">
    <location>
        <begin position="21"/>
        <end position="116"/>
    </location>
</feature>
<dbReference type="EMBL" id="GIFC01008498">
    <property type="protein sequence ID" value="MXU90581.1"/>
    <property type="molecule type" value="Transcribed_RNA"/>
</dbReference>
<organism evidence="2">
    <name type="scientific">Ixodes ricinus</name>
    <name type="common">Common tick</name>
    <name type="synonym">Acarus ricinus</name>
    <dbReference type="NCBI Taxonomy" id="34613"/>
    <lineage>
        <taxon>Eukaryota</taxon>
        <taxon>Metazoa</taxon>
        <taxon>Ecdysozoa</taxon>
        <taxon>Arthropoda</taxon>
        <taxon>Chelicerata</taxon>
        <taxon>Arachnida</taxon>
        <taxon>Acari</taxon>
        <taxon>Parasitiformes</taxon>
        <taxon>Ixodida</taxon>
        <taxon>Ixodoidea</taxon>
        <taxon>Ixodidae</taxon>
        <taxon>Ixodinae</taxon>
        <taxon>Ixodes</taxon>
    </lineage>
</organism>
<feature type="signal peptide" evidence="1">
    <location>
        <begin position="1"/>
        <end position="20"/>
    </location>
</feature>
<dbReference type="AlphaFoldDB" id="A0A6B0ULZ9"/>
<reference evidence="2" key="1">
    <citation type="submission" date="2019-12" db="EMBL/GenBank/DDBJ databases">
        <title>An insight into the sialome of adult female Ixodes ricinus ticks feeding for 6 days.</title>
        <authorList>
            <person name="Perner J."/>
            <person name="Ribeiro J.M.C."/>
        </authorList>
    </citation>
    <scope>NUCLEOTIDE SEQUENCE</scope>
    <source>
        <strain evidence="2">Semi-engorged</strain>
        <tissue evidence="2">Salivary glands</tissue>
    </source>
</reference>
<evidence type="ECO:0000313" key="2">
    <source>
        <dbReference type="EMBL" id="MXU90581.1"/>
    </source>
</evidence>
<sequence length="116" mass="13151">MCFEVLWILSINFSLELCAALSHIYGSHPGSKTVSSTHMPSLEQATTIRCATSGHVCNRDPLGLMPSKACSLYQRQFLLKMAFMFVSQLWSAFHTTRNFDLAVVFFKICRGVLFFY</sequence>